<evidence type="ECO:0000256" key="9">
    <source>
        <dbReference type="SAM" id="MobiDB-lite"/>
    </source>
</evidence>
<dbReference type="Pfam" id="PF00218">
    <property type="entry name" value="IGPS"/>
    <property type="match status" value="1"/>
</dbReference>
<dbReference type="EC" id="4.1.1.48" evidence="3"/>
<dbReference type="InterPro" id="IPR013798">
    <property type="entry name" value="Indole-3-glycerol_P_synth_dom"/>
</dbReference>
<evidence type="ECO:0000256" key="5">
    <source>
        <dbReference type="ARBA" id="ARBA00022793"/>
    </source>
</evidence>
<evidence type="ECO:0000256" key="7">
    <source>
        <dbReference type="ARBA" id="ARBA00023141"/>
    </source>
</evidence>
<dbReference type="Proteomes" id="UP001054902">
    <property type="component" value="Unassembled WGS sequence"/>
</dbReference>
<dbReference type="PANTHER" id="PTHR22854">
    <property type="entry name" value="TRYPTOPHAN BIOSYNTHESIS PROTEIN"/>
    <property type="match status" value="1"/>
</dbReference>
<dbReference type="EMBL" id="BLLK01000045">
    <property type="protein sequence ID" value="GFH51138.1"/>
    <property type="molecule type" value="Genomic_DNA"/>
</dbReference>
<dbReference type="InterPro" id="IPR045186">
    <property type="entry name" value="Indole-3-glycerol_P_synth"/>
</dbReference>
<comment type="pathway">
    <text evidence="2">Amino-acid biosynthesis; L-tryptophan biosynthesis; L-tryptophan from chorismate: step 4/5.</text>
</comment>
<keyword evidence="13" id="KW-1185">Reference proteome</keyword>
<evidence type="ECO:0000256" key="2">
    <source>
        <dbReference type="ARBA" id="ARBA00004696"/>
    </source>
</evidence>
<feature type="chain" id="PRO_5042074261" description="indole-3-glycerol-phosphate synthase" evidence="10">
    <location>
        <begin position="21"/>
        <end position="363"/>
    </location>
</feature>
<feature type="region of interest" description="Disordered" evidence="9">
    <location>
        <begin position="83"/>
        <end position="102"/>
    </location>
</feature>
<keyword evidence="4" id="KW-0028">Amino-acid biosynthesis</keyword>
<keyword evidence="8" id="KW-0456">Lyase</keyword>
<feature type="signal peptide" evidence="10">
    <location>
        <begin position="1"/>
        <end position="20"/>
    </location>
</feature>
<dbReference type="InterPro" id="IPR013785">
    <property type="entry name" value="Aldolase_TIM"/>
</dbReference>
<evidence type="ECO:0000256" key="8">
    <source>
        <dbReference type="ARBA" id="ARBA00023239"/>
    </source>
</evidence>
<evidence type="ECO:0000313" key="13">
    <source>
        <dbReference type="Proteomes" id="UP001054902"/>
    </source>
</evidence>
<dbReference type="GO" id="GO:0004425">
    <property type="term" value="F:indole-3-glycerol-phosphate synthase activity"/>
    <property type="evidence" value="ECO:0007669"/>
    <property type="project" value="UniProtKB-EC"/>
</dbReference>
<dbReference type="GO" id="GO:0004640">
    <property type="term" value="F:phosphoribosylanthranilate isomerase activity"/>
    <property type="evidence" value="ECO:0007669"/>
    <property type="project" value="TreeGrafter"/>
</dbReference>
<evidence type="ECO:0000313" key="12">
    <source>
        <dbReference type="EMBL" id="GFH51138.1"/>
    </source>
</evidence>
<dbReference type="SUPFAM" id="SSF51366">
    <property type="entry name" value="Ribulose-phoshate binding barrel"/>
    <property type="match status" value="1"/>
</dbReference>
<proteinExistence type="predicted"/>
<feature type="domain" description="Indole-3-glycerol phosphate synthase" evidence="11">
    <location>
        <begin position="74"/>
        <end position="256"/>
    </location>
</feature>
<evidence type="ECO:0000256" key="3">
    <source>
        <dbReference type="ARBA" id="ARBA00012362"/>
    </source>
</evidence>
<comment type="caution">
    <text evidence="12">The sequence shown here is derived from an EMBL/GenBank/DDBJ whole genome shotgun (WGS) entry which is preliminary data.</text>
</comment>
<dbReference type="AlphaFoldDB" id="A0AAD3H5V1"/>
<keyword evidence="10" id="KW-0732">Signal</keyword>
<organism evidence="12 13">
    <name type="scientific">Chaetoceros tenuissimus</name>
    <dbReference type="NCBI Taxonomy" id="426638"/>
    <lineage>
        <taxon>Eukaryota</taxon>
        <taxon>Sar</taxon>
        <taxon>Stramenopiles</taxon>
        <taxon>Ochrophyta</taxon>
        <taxon>Bacillariophyta</taxon>
        <taxon>Coscinodiscophyceae</taxon>
        <taxon>Chaetocerotophycidae</taxon>
        <taxon>Chaetocerotales</taxon>
        <taxon>Chaetocerotaceae</taxon>
        <taxon>Chaetoceros</taxon>
    </lineage>
</organism>
<evidence type="ECO:0000256" key="6">
    <source>
        <dbReference type="ARBA" id="ARBA00022822"/>
    </source>
</evidence>
<accession>A0AAD3H5V1</accession>
<name>A0AAD3H5V1_9STRA</name>
<sequence>MVRFLSAAVAAALFVSPVSAFAPQFQQNAVASPKCSRNSLTALNAIGVLARKAKEAEVRQYCEAGIPDAVMEKVKEMKVNLESVPSIEDRDNQGPGPLQQGLTKRKGTISIIAEYKKTFTVETGFAKDMFDPEIISPVFREFGAKAVAVLADKRMGACDYDALEAIVKEQEGARGEMPEPCPVISSDIIVDEVQIARSAASGAKAVLLSYGVVGEKTEFFINCAHAVGLESIVAVSSKEEAQKAINAGARMVSVTGVDDVDEKVSVITDLEIPEGAQVLKIANILANDNKALEEVEEAWVCRDKGFNSVWVSDCLYKSGNDPAEHAGAIIRGMGAKSSVKYASAKALGGKGEGAREYLGDILM</sequence>
<keyword evidence="6" id="KW-0822">Tryptophan biosynthesis</keyword>
<evidence type="ECO:0000256" key="4">
    <source>
        <dbReference type="ARBA" id="ARBA00022605"/>
    </source>
</evidence>
<dbReference type="GO" id="GO:0000162">
    <property type="term" value="P:L-tryptophan biosynthetic process"/>
    <property type="evidence" value="ECO:0007669"/>
    <property type="project" value="UniProtKB-KW"/>
</dbReference>
<gene>
    <name evidence="12" type="ORF">CTEN210_07614</name>
</gene>
<comment type="catalytic activity">
    <reaction evidence="1">
        <text>1-(2-carboxyphenylamino)-1-deoxy-D-ribulose 5-phosphate + H(+) = (1S,2R)-1-C-(indol-3-yl)glycerol 3-phosphate + CO2 + H2O</text>
        <dbReference type="Rhea" id="RHEA:23476"/>
        <dbReference type="ChEBI" id="CHEBI:15377"/>
        <dbReference type="ChEBI" id="CHEBI:15378"/>
        <dbReference type="ChEBI" id="CHEBI:16526"/>
        <dbReference type="ChEBI" id="CHEBI:58613"/>
        <dbReference type="ChEBI" id="CHEBI:58866"/>
        <dbReference type="EC" id="4.1.1.48"/>
    </reaction>
</comment>
<dbReference type="PANTHER" id="PTHR22854:SF2">
    <property type="entry name" value="INDOLE-3-GLYCEROL-PHOSPHATE SYNTHASE"/>
    <property type="match status" value="1"/>
</dbReference>
<reference evidence="12 13" key="1">
    <citation type="journal article" date="2021" name="Sci. Rep.">
        <title>The genome of the diatom Chaetoceros tenuissimus carries an ancient integrated fragment of an extant virus.</title>
        <authorList>
            <person name="Hongo Y."/>
            <person name="Kimura K."/>
            <person name="Takaki Y."/>
            <person name="Yoshida Y."/>
            <person name="Baba S."/>
            <person name="Kobayashi G."/>
            <person name="Nagasaki K."/>
            <person name="Hano T."/>
            <person name="Tomaru Y."/>
        </authorList>
    </citation>
    <scope>NUCLEOTIDE SEQUENCE [LARGE SCALE GENOMIC DNA]</scope>
    <source>
        <strain evidence="12 13">NIES-3715</strain>
    </source>
</reference>
<dbReference type="InterPro" id="IPR011060">
    <property type="entry name" value="RibuloseP-bd_barrel"/>
</dbReference>
<keyword evidence="5" id="KW-0210">Decarboxylase</keyword>
<evidence type="ECO:0000256" key="10">
    <source>
        <dbReference type="SAM" id="SignalP"/>
    </source>
</evidence>
<dbReference type="Gene3D" id="3.20.20.70">
    <property type="entry name" value="Aldolase class I"/>
    <property type="match status" value="1"/>
</dbReference>
<protein>
    <recommendedName>
        <fullName evidence="3">indole-3-glycerol-phosphate synthase</fullName>
        <ecNumber evidence="3">4.1.1.48</ecNumber>
    </recommendedName>
</protein>
<evidence type="ECO:0000259" key="11">
    <source>
        <dbReference type="Pfam" id="PF00218"/>
    </source>
</evidence>
<keyword evidence="7" id="KW-0057">Aromatic amino acid biosynthesis</keyword>
<evidence type="ECO:0000256" key="1">
    <source>
        <dbReference type="ARBA" id="ARBA00001633"/>
    </source>
</evidence>